<comment type="caution">
    <text evidence="2">The sequence shown here is derived from an EMBL/GenBank/DDBJ whole genome shotgun (WGS) entry which is preliminary data.</text>
</comment>
<reference evidence="2" key="1">
    <citation type="submission" date="2016-04" db="EMBL/GenBank/DDBJ databases">
        <authorList>
            <person name="Tabuchi Yagui T.R."/>
        </authorList>
    </citation>
    <scope>NUCLEOTIDE SEQUENCE [LARGE SCALE GENOMIC DNA]</scope>
    <source>
        <strain evidence="2">NIES-26</strain>
    </source>
</reference>
<proteinExistence type="predicted"/>
<sequence>MGKAGKALKQVLETHEISQNHLAVTMGIGRSSINGWVNQTRSPTSDAILEIRSGLGTSN</sequence>
<keyword evidence="3" id="KW-1185">Reference proteome</keyword>
<dbReference type="GO" id="GO:0003677">
    <property type="term" value="F:DNA binding"/>
    <property type="evidence" value="ECO:0007669"/>
    <property type="project" value="InterPro"/>
</dbReference>
<evidence type="ECO:0000259" key="1">
    <source>
        <dbReference type="Pfam" id="PF01381"/>
    </source>
</evidence>
<protein>
    <submittedName>
        <fullName evidence="2">Transcriptional regulator</fullName>
    </submittedName>
</protein>
<dbReference type="Pfam" id="PF01381">
    <property type="entry name" value="HTH_3"/>
    <property type="match status" value="1"/>
</dbReference>
<dbReference type="Gene3D" id="1.10.260.40">
    <property type="entry name" value="lambda repressor-like DNA-binding domains"/>
    <property type="match status" value="1"/>
</dbReference>
<dbReference type="Proteomes" id="UP000252107">
    <property type="component" value="Unassembled WGS sequence"/>
</dbReference>
<feature type="domain" description="HTH cro/C1-type" evidence="1">
    <location>
        <begin position="8"/>
        <end position="58"/>
    </location>
</feature>
<name>A0A367QT72_9NOSO</name>
<accession>A0A367QT72</accession>
<dbReference type="CDD" id="cd00093">
    <property type="entry name" value="HTH_XRE"/>
    <property type="match status" value="1"/>
</dbReference>
<organism evidence="2 3">
    <name type="scientific">Nostoc minutum NIES-26</name>
    <dbReference type="NCBI Taxonomy" id="1844469"/>
    <lineage>
        <taxon>Bacteria</taxon>
        <taxon>Bacillati</taxon>
        <taxon>Cyanobacteriota</taxon>
        <taxon>Cyanophyceae</taxon>
        <taxon>Nostocales</taxon>
        <taxon>Nostocaceae</taxon>
        <taxon>Nostoc</taxon>
    </lineage>
</organism>
<dbReference type="InterPro" id="IPR010982">
    <property type="entry name" value="Lambda_DNA-bd_dom_sf"/>
</dbReference>
<evidence type="ECO:0000313" key="3">
    <source>
        <dbReference type="Proteomes" id="UP000252107"/>
    </source>
</evidence>
<evidence type="ECO:0000313" key="2">
    <source>
        <dbReference type="EMBL" id="RCJ26940.1"/>
    </source>
</evidence>
<gene>
    <name evidence="2" type="ORF">A6770_01840</name>
</gene>
<dbReference type="SUPFAM" id="SSF47413">
    <property type="entry name" value="lambda repressor-like DNA-binding domains"/>
    <property type="match status" value="1"/>
</dbReference>
<dbReference type="AlphaFoldDB" id="A0A367QT72"/>
<dbReference type="InterPro" id="IPR001387">
    <property type="entry name" value="Cro/C1-type_HTH"/>
</dbReference>
<dbReference type="EMBL" id="LXQD01000306">
    <property type="protein sequence ID" value="RCJ26940.1"/>
    <property type="molecule type" value="Genomic_DNA"/>
</dbReference>